<accession>A0ABU9Q9F4</accession>
<feature type="region of interest" description="Disordered" evidence="1">
    <location>
        <begin position="91"/>
        <end position="110"/>
    </location>
</feature>
<evidence type="ECO:0008006" key="4">
    <source>
        <dbReference type="Google" id="ProtNLM"/>
    </source>
</evidence>
<organism evidence="2 3">
    <name type="scientific">Paraburkholderia sabiae</name>
    <dbReference type="NCBI Taxonomy" id="273251"/>
    <lineage>
        <taxon>Bacteria</taxon>
        <taxon>Pseudomonadati</taxon>
        <taxon>Pseudomonadota</taxon>
        <taxon>Betaproteobacteria</taxon>
        <taxon>Burkholderiales</taxon>
        <taxon>Burkholderiaceae</taxon>
        <taxon>Paraburkholderia</taxon>
    </lineage>
</organism>
<dbReference type="Proteomes" id="UP001494588">
    <property type="component" value="Unassembled WGS sequence"/>
</dbReference>
<feature type="compositionally biased region" description="Basic and acidic residues" evidence="1">
    <location>
        <begin position="18"/>
        <end position="37"/>
    </location>
</feature>
<feature type="region of interest" description="Disordered" evidence="1">
    <location>
        <begin position="1"/>
        <end position="37"/>
    </location>
</feature>
<sequence>MVAANGNPDPEYVPDLFFGDRDREQPTNGPKSEDGLFRPLYDEYRSTALISRLQEAEQLLTIARKQAGKREFAERYALTSRQQIENAREFLANDKSKAGERGQRDGRKRHLLENPKIHFHGCTSRMPQIRLYG</sequence>
<evidence type="ECO:0000313" key="2">
    <source>
        <dbReference type="EMBL" id="MEM5286077.1"/>
    </source>
</evidence>
<keyword evidence="3" id="KW-1185">Reference proteome</keyword>
<dbReference type="EMBL" id="JAZHGC010000007">
    <property type="protein sequence ID" value="MEM5286077.1"/>
    <property type="molecule type" value="Genomic_DNA"/>
</dbReference>
<protein>
    <recommendedName>
        <fullName evidence="4">Terminase small subunit</fullName>
    </recommendedName>
</protein>
<evidence type="ECO:0000256" key="1">
    <source>
        <dbReference type="SAM" id="MobiDB-lite"/>
    </source>
</evidence>
<reference evidence="2 3" key="1">
    <citation type="submission" date="2024-01" db="EMBL/GenBank/DDBJ databases">
        <title>The diversity of rhizobia nodulating Mimosa spp. in eleven states of Brazil covering several biomes is determined by host plant, location, and edaphic factors.</title>
        <authorList>
            <person name="Rouws L."/>
            <person name="Barauna A."/>
            <person name="Beukes C."/>
            <person name="De Faria S.M."/>
            <person name="Gross E."/>
            <person name="Dos Reis Junior F.B."/>
            <person name="Simon M."/>
            <person name="Maluk M."/>
            <person name="Odee D.W."/>
            <person name="Kenicer G."/>
            <person name="Young J.P.W."/>
            <person name="Reis V.M."/>
            <person name="Zilli J."/>
            <person name="James E.K."/>
        </authorList>
    </citation>
    <scope>NUCLEOTIDE SEQUENCE [LARGE SCALE GENOMIC DNA]</scope>
    <source>
        <strain evidence="2 3">JPY77</strain>
    </source>
</reference>
<evidence type="ECO:0000313" key="3">
    <source>
        <dbReference type="Proteomes" id="UP001494588"/>
    </source>
</evidence>
<gene>
    <name evidence="2" type="ORF">V4C55_10170</name>
</gene>
<proteinExistence type="predicted"/>
<comment type="caution">
    <text evidence="2">The sequence shown here is derived from an EMBL/GenBank/DDBJ whole genome shotgun (WGS) entry which is preliminary data.</text>
</comment>
<name>A0ABU9Q9F4_9BURK</name>
<dbReference type="RefSeq" id="WP_201647184.1">
    <property type="nucleotide sequence ID" value="NZ_CAJHCS010000001.1"/>
</dbReference>